<gene>
    <name evidence="1" type="ORF">APHMUC_0111</name>
</gene>
<organism evidence="1 2">
    <name type="scientific">Anaplasma phagocytophilum str. ApMUC09</name>
    <dbReference type="NCBI Taxonomy" id="1359152"/>
    <lineage>
        <taxon>Bacteria</taxon>
        <taxon>Pseudomonadati</taxon>
        <taxon>Pseudomonadota</taxon>
        <taxon>Alphaproteobacteria</taxon>
        <taxon>Rickettsiales</taxon>
        <taxon>Anaplasmataceae</taxon>
        <taxon>Anaplasma</taxon>
        <taxon>phagocytophilum group</taxon>
    </lineage>
</organism>
<dbReference type="EMBL" id="LANV01000001">
    <property type="protein sequence ID" value="KJV63600.1"/>
    <property type="molecule type" value="Genomic_DNA"/>
</dbReference>
<protein>
    <submittedName>
        <fullName evidence="1">Uncharacterized protein</fullName>
    </submittedName>
</protein>
<dbReference type="Proteomes" id="UP000033441">
    <property type="component" value="Unassembled WGS sequence"/>
</dbReference>
<reference evidence="1 2" key="1">
    <citation type="submission" date="2015-02" db="EMBL/GenBank/DDBJ databases">
        <title>Genome Sequencing of Rickettsiales.</title>
        <authorList>
            <person name="Daugherty S.C."/>
            <person name="Su Q."/>
            <person name="Abolude K."/>
            <person name="Beier-Sexton M."/>
            <person name="Carlyon J.A."/>
            <person name="Carter R."/>
            <person name="Day N.P."/>
            <person name="Dumler S.J."/>
            <person name="Dyachenko V."/>
            <person name="Godinez A."/>
            <person name="Kurtti T.J."/>
            <person name="Lichay M."/>
            <person name="Mullins K.E."/>
            <person name="Ott S."/>
            <person name="Pappas-Brown V."/>
            <person name="Paris D.H."/>
            <person name="Patel P."/>
            <person name="Richards A.L."/>
            <person name="Sadzewicz L."/>
            <person name="Sears K."/>
            <person name="Seidman D."/>
            <person name="Sengamalay N."/>
            <person name="Stenos J."/>
            <person name="Tallon L.J."/>
            <person name="Vincent G."/>
            <person name="Fraser C.M."/>
            <person name="Munderloh U."/>
            <person name="Dunning-Hotopp J.C."/>
        </authorList>
    </citation>
    <scope>NUCLEOTIDE SEQUENCE [LARGE SCALE GENOMIC DNA]</scope>
    <source>
        <strain evidence="1 2">ApMUC09</strain>
    </source>
</reference>
<evidence type="ECO:0000313" key="2">
    <source>
        <dbReference type="Proteomes" id="UP000033441"/>
    </source>
</evidence>
<evidence type="ECO:0000313" key="1">
    <source>
        <dbReference type="EMBL" id="KJV63600.1"/>
    </source>
</evidence>
<name>A0A0F3N6C9_ANAPH</name>
<proteinExistence type="predicted"/>
<accession>A0A0F3N6C9</accession>
<dbReference type="PATRIC" id="fig|1359152.3.peg.115"/>
<comment type="caution">
    <text evidence="1">The sequence shown here is derived from an EMBL/GenBank/DDBJ whole genome shotgun (WGS) entry which is preliminary data.</text>
</comment>
<dbReference type="AlphaFoldDB" id="A0A0F3N6C9"/>
<sequence length="50" mass="5497">MALSQTFTQVGKKVRSMVVTMPGKGIDVWVIGEFSSGKTAWERLACGFLF</sequence>